<accession>A0A918NJ31</accession>
<evidence type="ECO:0000256" key="1">
    <source>
        <dbReference type="SAM" id="MobiDB-lite"/>
    </source>
</evidence>
<evidence type="ECO:0000313" key="3">
    <source>
        <dbReference type="Proteomes" id="UP000619244"/>
    </source>
</evidence>
<evidence type="ECO:0000313" key="2">
    <source>
        <dbReference type="EMBL" id="GGX77567.1"/>
    </source>
</evidence>
<dbReference type="EMBL" id="BMVU01000015">
    <property type="protein sequence ID" value="GGX77567.1"/>
    <property type="molecule type" value="Genomic_DNA"/>
</dbReference>
<dbReference type="Proteomes" id="UP000619244">
    <property type="component" value="Unassembled WGS sequence"/>
</dbReference>
<feature type="compositionally biased region" description="Basic and acidic residues" evidence="1">
    <location>
        <begin position="17"/>
        <end position="38"/>
    </location>
</feature>
<gene>
    <name evidence="2" type="ORF">GCM10010358_34910</name>
</gene>
<name>A0A918NJ31_9ACTN</name>
<organism evidence="2 3">
    <name type="scientific">Streptomyces minutiscleroticus</name>
    <dbReference type="NCBI Taxonomy" id="68238"/>
    <lineage>
        <taxon>Bacteria</taxon>
        <taxon>Bacillati</taxon>
        <taxon>Actinomycetota</taxon>
        <taxon>Actinomycetes</taxon>
        <taxon>Kitasatosporales</taxon>
        <taxon>Streptomycetaceae</taxon>
        <taxon>Streptomyces</taxon>
    </lineage>
</organism>
<keyword evidence="3" id="KW-1185">Reference proteome</keyword>
<protein>
    <submittedName>
        <fullName evidence="2">Uncharacterized protein</fullName>
    </submittedName>
</protein>
<dbReference type="AlphaFoldDB" id="A0A918NJ31"/>
<comment type="caution">
    <text evidence="2">The sequence shown here is derived from an EMBL/GenBank/DDBJ whole genome shotgun (WGS) entry which is preliminary data.</text>
</comment>
<feature type="region of interest" description="Disordered" evidence="1">
    <location>
        <begin position="1"/>
        <end position="99"/>
    </location>
</feature>
<sequence>MLRLTPARGGRRPLRPAGRERSEEDQGREASERSRDRVVSGTRPPFGDRARGGSACTPPRFAGRHYAPGPAAEPPRIHRASCPAHQGGEGPVGRSPART</sequence>
<proteinExistence type="predicted"/>
<reference evidence="2" key="2">
    <citation type="submission" date="2020-09" db="EMBL/GenBank/DDBJ databases">
        <authorList>
            <person name="Sun Q."/>
            <person name="Ohkuma M."/>
        </authorList>
    </citation>
    <scope>NUCLEOTIDE SEQUENCE</scope>
    <source>
        <strain evidence="2">JCM 4790</strain>
    </source>
</reference>
<reference evidence="2" key="1">
    <citation type="journal article" date="2014" name="Int. J. Syst. Evol. Microbiol.">
        <title>Complete genome sequence of Corynebacterium casei LMG S-19264T (=DSM 44701T), isolated from a smear-ripened cheese.</title>
        <authorList>
            <consortium name="US DOE Joint Genome Institute (JGI-PGF)"/>
            <person name="Walter F."/>
            <person name="Albersmeier A."/>
            <person name="Kalinowski J."/>
            <person name="Ruckert C."/>
        </authorList>
    </citation>
    <scope>NUCLEOTIDE SEQUENCE</scope>
    <source>
        <strain evidence="2">JCM 4790</strain>
    </source>
</reference>